<evidence type="ECO:0000313" key="3">
    <source>
        <dbReference type="EMBL" id="QBX55352.1"/>
    </source>
</evidence>
<evidence type="ECO:0000256" key="1">
    <source>
        <dbReference type="PROSITE-ProRule" id="PRU00325"/>
    </source>
</evidence>
<dbReference type="PANTHER" id="PTHR38133">
    <property type="entry name" value="SLR1429 PROTEIN"/>
    <property type="match status" value="1"/>
</dbReference>
<dbReference type="PROSITE" id="PS50966">
    <property type="entry name" value="ZF_SWIM"/>
    <property type="match status" value="1"/>
</dbReference>
<dbReference type="GO" id="GO:0008270">
    <property type="term" value="F:zinc ion binding"/>
    <property type="evidence" value="ECO:0007669"/>
    <property type="project" value="UniProtKB-KW"/>
</dbReference>
<dbReference type="EMBL" id="CP038436">
    <property type="protein sequence ID" value="QBX55352.1"/>
    <property type="molecule type" value="Genomic_DNA"/>
</dbReference>
<accession>A0A4V1BM71</accession>
<sequence>MSHPRLAPRRSATGGTWWSKAVLRAVEEAAFSQTDLKRGRALARAGAVGSISVTEGSAVAAVHERDDTFTVTVTVPVLDDVGAATFVEVVAAESGRIGALLAGQLPHPFVEAIEEAGVELLPYGGELGAACTCDAWLDPCPHALAVLTQVAWLIQAEPFVLTHLRGLSREVVLQRLHDMTLRPGDGAATGSDEALGRTDDDLAVAVDAADRAARAVELFEQGRADDLTL</sequence>
<dbReference type="Proteomes" id="UP000294853">
    <property type="component" value="Chromosome"/>
</dbReference>
<dbReference type="AlphaFoldDB" id="A0A4V1BM71"/>
<keyword evidence="1" id="KW-0479">Metal-binding</keyword>
<dbReference type="InterPro" id="IPR007527">
    <property type="entry name" value="Znf_SWIM"/>
</dbReference>
<keyword evidence="1" id="KW-0862">Zinc</keyword>
<gene>
    <name evidence="3" type="ORF">EXE58_07725</name>
</gene>
<evidence type="ECO:0000259" key="2">
    <source>
        <dbReference type="PROSITE" id="PS50966"/>
    </source>
</evidence>
<dbReference type="Pfam" id="PF04434">
    <property type="entry name" value="SWIM"/>
    <property type="match status" value="1"/>
</dbReference>
<reference evidence="3 4" key="1">
    <citation type="submission" date="2019-03" db="EMBL/GenBank/DDBJ databases">
        <title>Three New Species of Nocardioides, Nocardioides euryhalodurans sp. nov., Nocardioides seonyuensis sp. nov. and Nocardioides eburneoflavus sp. nov. Iolated from Soil.</title>
        <authorList>
            <person name="Roh S.G."/>
            <person name="Lee C."/>
            <person name="Kim M.-K."/>
            <person name="Kim S.B."/>
        </authorList>
    </citation>
    <scope>NUCLEOTIDE SEQUENCE [LARGE SCALE GENOMIC DNA]</scope>
    <source>
        <strain evidence="3 4">MMS17-SY207-3</strain>
    </source>
</reference>
<keyword evidence="1" id="KW-0863">Zinc-finger</keyword>
<evidence type="ECO:0000313" key="4">
    <source>
        <dbReference type="Proteomes" id="UP000294853"/>
    </source>
</evidence>
<organism evidence="3 4">
    <name type="scientific">Nocardioides seonyuensis</name>
    <dbReference type="NCBI Taxonomy" id="2518371"/>
    <lineage>
        <taxon>Bacteria</taxon>
        <taxon>Bacillati</taxon>
        <taxon>Actinomycetota</taxon>
        <taxon>Actinomycetes</taxon>
        <taxon>Propionibacteriales</taxon>
        <taxon>Nocardioidaceae</taxon>
        <taxon>Nocardioides</taxon>
    </lineage>
</organism>
<proteinExistence type="predicted"/>
<dbReference type="KEGG" id="nsn:EXE58_07725"/>
<protein>
    <recommendedName>
        <fullName evidence="2">SWIM-type domain-containing protein</fullName>
    </recommendedName>
</protein>
<feature type="domain" description="SWIM-type" evidence="2">
    <location>
        <begin position="116"/>
        <end position="151"/>
    </location>
</feature>
<keyword evidence="4" id="KW-1185">Reference proteome</keyword>
<dbReference type="PANTHER" id="PTHR38133:SF1">
    <property type="entry name" value="SLR1429 PROTEIN"/>
    <property type="match status" value="1"/>
</dbReference>
<dbReference type="OrthoDB" id="188274at2"/>
<name>A0A4V1BM71_9ACTN</name>